<proteinExistence type="predicted"/>
<feature type="domain" description="CobQ/CobB/MinD/ParA nucleotide binding" evidence="1">
    <location>
        <begin position="131"/>
        <end position="215"/>
    </location>
</feature>
<dbReference type="RefSeq" id="WP_174973603.1">
    <property type="nucleotide sequence ID" value="NZ_CABVPU010000041.1"/>
</dbReference>
<dbReference type="InterPro" id="IPR002586">
    <property type="entry name" value="CobQ/CobB/MinD/ParA_Nub-bd_dom"/>
</dbReference>
<organism evidence="2 3">
    <name type="scientific">Burkholderia lata (strain ATCC 17760 / DSM 23089 / LMG 22485 / NCIMB 9086 / R18194 / 383)</name>
    <dbReference type="NCBI Taxonomy" id="482957"/>
    <lineage>
        <taxon>Bacteria</taxon>
        <taxon>Pseudomonadati</taxon>
        <taxon>Pseudomonadota</taxon>
        <taxon>Betaproteobacteria</taxon>
        <taxon>Burkholderiales</taxon>
        <taxon>Burkholderiaceae</taxon>
        <taxon>Burkholderia</taxon>
        <taxon>Burkholderia cepacia complex</taxon>
    </lineage>
</organism>
<dbReference type="InterPro" id="IPR027417">
    <property type="entry name" value="P-loop_NTPase"/>
</dbReference>
<dbReference type="PANTHER" id="PTHR13696">
    <property type="entry name" value="P-LOOP CONTAINING NUCLEOSIDE TRIPHOSPHATE HYDROLASE"/>
    <property type="match status" value="1"/>
</dbReference>
<evidence type="ECO:0000313" key="2">
    <source>
        <dbReference type="EMBL" id="VWC39415.1"/>
    </source>
</evidence>
<evidence type="ECO:0000313" key="3">
    <source>
        <dbReference type="Proteomes" id="UP000494174"/>
    </source>
</evidence>
<dbReference type="Pfam" id="PF01656">
    <property type="entry name" value="CbiA"/>
    <property type="match status" value="1"/>
</dbReference>
<gene>
    <name evidence="2" type="ORF">BLA15945_06950</name>
</gene>
<dbReference type="InterPro" id="IPR050678">
    <property type="entry name" value="DNA_Partitioning_ATPase"/>
</dbReference>
<dbReference type="SUPFAM" id="SSF52540">
    <property type="entry name" value="P-loop containing nucleoside triphosphate hydrolases"/>
    <property type="match status" value="1"/>
</dbReference>
<dbReference type="Gene3D" id="3.40.50.300">
    <property type="entry name" value="P-loop containing nucleotide triphosphate hydrolases"/>
    <property type="match status" value="1"/>
</dbReference>
<protein>
    <recommendedName>
        <fullName evidence="1">CobQ/CobB/MinD/ParA nucleotide binding domain-containing protein</fullName>
    </recommendedName>
</protein>
<sequence length="491" mass="53280">MMTFDLALPTFAQLVADTLGGQALVDYFFLRDVSGRLTLIVPNGALAPAAKEALARRAYELIRPYVDGDGLAVATPSELFDDRLVEPDNVVSVRVDVNKRPLRVRVVDRRMVGSDWLRAPTVSTPGRNRLAFVSLKGGVGRTTALCVLAADLVAQGRRILVVDLDLEAPGLGNMLLRPDTLPRFGMLDYLVEHGLAPVDDQFVSDMIGASWLGAGRGRLDVIPAIGQLANENPENVLGKIARAYLANTDESGSATTFADHIAFALDRVSKGRAYDAILIDARAGLHETTAASIVGLGANILLFGVDQPQTYADYRLLFAHLETLGHSTSAQSKLTAPLDTGTPTHVAADDFDELTSHPSGGNALPFNWQDILLLVHAKASTDVQSQDRFIDRMTELVRQTLIKVSDPLAKQVDVGPLANEFDVEWDDTDIDQVPVPAENGLNTSRILNDDHYASFDPLGRPDLLDELVYKTTYQPFIDACRSMLGLENAES</sequence>
<dbReference type="NCBIfam" id="NF047398">
    <property type="entry name" value="AAA_KGGVGR"/>
    <property type="match status" value="1"/>
</dbReference>
<accession>A0A6P2RR20</accession>
<dbReference type="PANTHER" id="PTHR13696:SF52">
    <property type="entry name" value="PARA FAMILY PROTEIN CT_582"/>
    <property type="match status" value="1"/>
</dbReference>
<dbReference type="EMBL" id="CABVPU010000041">
    <property type="protein sequence ID" value="VWC39415.1"/>
    <property type="molecule type" value="Genomic_DNA"/>
</dbReference>
<name>A0A6P2RR20_BURL3</name>
<dbReference type="Proteomes" id="UP000494174">
    <property type="component" value="Unassembled WGS sequence"/>
</dbReference>
<evidence type="ECO:0000259" key="1">
    <source>
        <dbReference type="Pfam" id="PF01656"/>
    </source>
</evidence>
<dbReference type="AlphaFoldDB" id="A0A6P2RR20"/>
<reference evidence="2 3" key="1">
    <citation type="submission" date="2019-09" db="EMBL/GenBank/DDBJ databases">
        <authorList>
            <person name="Depoorter E."/>
        </authorList>
    </citation>
    <scope>NUCLEOTIDE SEQUENCE [LARGE SCALE GENOMIC DNA]</scope>
    <source>
        <strain evidence="2">R-15945</strain>
    </source>
</reference>